<evidence type="ECO:0000313" key="3">
    <source>
        <dbReference type="Proteomes" id="UP000186914"/>
    </source>
</evidence>
<feature type="compositionally biased region" description="Polar residues" evidence="1">
    <location>
        <begin position="57"/>
        <end position="68"/>
    </location>
</feature>
<dbReference type="AlphaFoldDB" id="A0A1N6WNW1"/>
<evidence type="ECO:0000256" key="1">
    <source>
        <dbReference type="SAM" id="MobiDB-lite"/>
    </source>
</evidence>
<proteinExistence type="predicted"/>
<protein>
    <submittedName>
        <fullName evidence="2">Uncharacterized protein</fullName>
    </submittedName>
</protein>
<evidence type="ECO:0000313" key="2">
    <source>
        <dbReference type="EMBL" id="SIQ91726.1"/>
    </source>
</evidence>
<accession>A0A1N6WNW1</accession>
<name>A0A1N6WNW1_9EURY</name>
<dbReference type="Proteomes" id="UP000186914">
    <property type="component" value="Unassembled WGS sequence"/>
</dbReference>
<reference evidence="3" key="1">
    <citation type="submission" date="2017-01" db="EMBL/GenBank/DDBJ databases">
        <authorList>
            <person name="Varghese N."/>
            <person name="Submissions S."/>
        </authorList>
    </citation>
    <scope>NUCLEOTIDE SEQUENCE [LARGE SCALE GENOMIC DNA]</scope>
    <source>
        <strain evidence="3">CGMCC 1.7737</strain>
    </source>
</reference>
<sequence>MSTDSKLGSADRGCSQNPGFFIRFSIRLRPVVPARFPDTHRAGEDSDVHHGVREHASPSNFEVNSDGTANCKDDSGDALDSGFCVDQRGECEHDTGERNQQPEEVPDDITAGEEDDTREEEHQGEQSGQYAI</sequence>
<feature type="compositionally biased region" description="Acidic residues" evidence="1">
    <location>
        <begin position="104"/>
        <end position="118"/>
    </location>
</feature>
<feature type="region of interest" description="Disordered" evidence="1">
    <location>
        <begin position="36"/>
        <end position="132"/>
    </location>
</feature>
<dbReference type="EMBL" id="FTNO01000001">
    <property type="protein sequence ID" value="SIQ91726.1"/>
    <property type="molecule type" value="Genomic_DNA"/>
</dbReference>
<gene>
    <name evidence="2" type="ORF">SAMN05421858_0808</name>
</gene>
<dbReference type="RefSeq" id="WP_076428140.1">
    <property type="nucleotide sequence ID" value="NZ_FTNO01000001.1"/>
</dbReference>
<feature type="compositionally biased region" description="Basic and acidic residues" evidence="1">
    <location>
        <begin position="87"/>
        <end position="101"/>
    </location>
</feature>
<feature type="compositionally biased region" description="Basic and acidic residues" evidence="1">
    <location>
        <begin position="37"/>
        <end position="56"/>
    </location>
</feature>
<organism evidence="2 3">
    <name type="scientific">Haladaptatus litoreus</name>
    <dbReference type="NCBI Taxonomy" id="553468"/>
    <lineage>
        <taxon>Archaea</taxon>
        <taxon>Methanobacteriati</taxon>
        <taxon>Methanobacteriota</taxon>
        <taxon>Stenosarchaea group</taxon>
        <taxon>Halobacteria</taxon>
        <taxon>Halobacteriales</taxon>
        <taxon>Haladaptataceae</taxon>
        <taxon>Haladaptatus</taxon>
    </lineage>
</organism>
<keyword evidence="3" id="KW-1185">Reference proteome</keyword>